<dbReference type="AlphaFoldDB" id="A0A7J6VBW3"/>
<accession>A0A7J6VBW3</accession>
<proteinExistence type="predicted"/>
<keyword evidence="3" id="KW-1185">Reference proteome</keyword>
<feature type="compositionally biased region" description="Polar residues" evidence="1">
    <location>
        <begin position="51"/>
        <end position="63"/>
    </location>
</feature>
<feature type="region of interest" description="Disordered" evidence="1">
    <location>
        <begin position="41"/>
        <end position="63"/>
    </location>
</feature>
<reference evidence="2 3" key="1">
    <citation type="submission" date="2020-06" db="EMBL/GenBank/DDBJ databases">
        <title>Transcriptomic and genomic resources for Thalictrum thalictroides and T. hernandezii: Facilitating candidate gene discovery in an emerging model plant lineage.</title>
        <authorList>
            <person name="Arias T."/>
            <person name="Riano-Pachon D.M."/>
            <person name="Di Stilio V.S."/>
        </authorList>
    </citation>
    <scope>NUCLEOTIDE SEQUENCE [LARGE SCALE GENOMIC DNA]</scope>
    <source>
        <strain evidence="3">cv. WT478/WT964</strain>
        <tissue evidence="2">Leaves</tissue>
    </source>
</reference>
<sequence>KGKEGGSAPAANPTAMITAPKITHQNGPVYKATGNLFASIPSGNLDPTPEIPTQVNKNTGNTQPHTTLMLSNAFDVLNENNTDNTVVIQPASIETTQDQITETAVIPHTEKSNAPSTPSTP</sequence>
<comment type="caution">
    <text evidence="2">The sequence shown here is derived from an EMBL/GenBank/DDBJ whole genome shotgun (WGS) entry which is preliminary data.</text>
</comment>
<dbReference type="Proteomes" id="UP000554482">
    <property type="component" value="Unassembled WGS sequence"/>
</dbReference>
<name>A0A7J6VBW3_THATH</name>
<dbReference type="EMBL" id="JABWDY010035816">
    <property type="protein sequence ID" value="KAF5181710.1"/>
    <property type="molecule type" value="Genomic_DNA"/>
</dbReference>
<evidence type="ECO:0000313" key="3">
    <source>
        <dbReference type="Proteomes" id="UP000554482"/>
    </source>
</evidence>
<organism evidence="2 3">
    <name type="scientific">Thalictrum thalictroides</name>
    <name type="common">Rue-anemone</name>
    <name type="synonym">Anemone thalictroides</name>
    <dbReference type="NCBI Taxonomy" id="46969"/>
    <lineage>
        <taxon>Eukaryota</taxon>
        <taxon>Viridiplantae</taxon>
        <taxon>Streptophyta</taxon>
        <taxon>Embryophyta</taxon>
        <taxon>Tracheophyta</taxon>
        <taxon>Spermatophyta</taxon>
        <taxon>Magnoliopsida</taxon>
        <taxon>Ranunculales</taxon>
        <taxon>Ranunculaceae</taxon>
        <taxon>Thalictroideae</taxon>
        <taxon>Thalictrum</taxon>
    </lineage>
</organism>
<evidence type="ECO:0000256" key="1">
    <source>
        <dbReference type="SAM" id="MobiDB-lite"/>
    </source>
</evidence>
<gene>
    <name evidence="2" type="ORF">FRX31_028703</name>
</gene>
<feature type="non-terminal residue" evidence="2">
    <location>
        <position position="1"/>
    </location>
</feature>
<feature type="non-terminal residue" evidence="2">
    <location>
        <position position="121"/>
    </location>
</feature>
<evidence type="ECO:0000313" key="2">
    <source>
        <dbReference type="EMBL" id="KAF5181710.1"/>
    </source>
</evidence>
<protein>
    <submittedName>
        <fullName evidence="2">Uncharacterized protein</fullName>
    </submittedName>
</protein>